<dbReference type="Pfam" id="PF17164">
    <property type="entry name" value="DUF5122"/>
    <property type="match status" value="3"/>
</dbReference>
<accession>A0A423P4A1</accession>
<dbReference type="EMBL" id="MOBZ01000013">
    <property type="protein sequence ID" value="ROO08061.1"/>
    <property type="molecule type" value="Genomic_DNA"/>
</dbReference>
<gene>
    <name evidence="1" type="ORF">BK673_16085</name>
</gene>
<dbReference type="NCBIfam" id="TIGR02608">
    <property type="entry name" value="delta_60_rpt"/>
    <property type="match status" value="3"/>
</dbReference>
<protein>
    <recommendedName>
        <fullName evidence="3">Delta-60 repeat protein</fullName>
    </recommendedName>
</protein>
<reference evidence="1 2" key="1">
    <citation type="submission" date="2016-10" db="EMBL/GenBank/DDBJ databases">
        <title>Comparative genome analysis of multiple Pseudomonas spp. focuses on biocontrol and plant growth promoting traits.</title>
        <authorList>
            <person name="Tao X.-Y."/>
            <person name="Taylor C.G."/>
        </authorList>
    </citation>
    <scope>NUCLEOTIDE SEQUENCE [LARGE SCALE GENOMIC DNA]</scope>
    <source>
        <strain evidence="1 2">36G2</strain>
    </source>
</reference>
<sequence>MNTQLKPENAGTLDPAFADAGKLHFPKDGLPDIQSAAVLALPDKKILVGFYPFELFGPATVACFHEDGTLDTGFGGAKGFVEIALENATMAHVVGLCLLQDGAWMLQGTYQQEGYVVGIALVRCHPDGQQDQSYGEKGVRYLPFDQMDKPESGATGNAKSASRHWRRAFASGAAAGSGKTMVQQSDGKMVVAFYLYNDESEKWRGIVLRLNADGTRDKTFNDHGFALIDFDNSSNHALGVAVQSDGKILVCGRYHDDTPGLQGGYLVRFDAFGHIDSTFNGGEVFKLKTRWEEFNAVSVRESDGLIVVAGAAAPMGVVQGALVVLNANGSPNLVFNKGKPLYSPLLTSGIHWKSCVVQTDGSIVVGGHASGAFINGSDLCVVGRVLADGSLDKAFNNNEGFAIFGVEGRQCYYKDMSLMDDGRIIACGYLALDYGWGEVIGGWAIRFLVT</sequence>
<name>A0A423P4A1_PSEFL</name>
<organism evidence="1 2">
    <name type="scientific">Pseudomonas fluorescens</name>
    <dbReference type="NCBI Taxonomy" id="294"/>
    <lineage>
        <taxon>Bacteria</taxon>
        <taxon>Pseudomonadati</taxon>
        <taxon>Pseudomonadota</taxon>
        <taxon>Gammaproteobacteria</taxon>
        <taxon>Pseudomonadales</taxon>
        <taxon>Pseudomonadaceae</taxon>
        <taxon>Pseudomonas</taxon>
    </lineage>
</organism>
<comment type="caution">
    <text evidence="1">The sequence shown here is derived from an EMBL/GenBank/DDBJ whole genome shotgun (WGS) entry which is preliminary data.</text>
</comment>
<dbReference type="RefSeq" id="WP_077573523.1">
    <property type="nucleotide sequence ID" value="NZ_MOBZ01000013.1"/>
</dbReference>
<dbReference type="Gene3D" id="2.80.10.50">
    <property type="match status" value="3"/>
</dbReference>
<dbReference type="SUPFAM" id="SSF63829">
    <property type="entry name" value="Calcium-dependent phosphotriesterase"/>
    <property type="match status" value="1"/>
</dbReference>
<evidence type="ECO:0000313" key="2">
    <source>
        <dbReference type="Proteomes" id="UP000283619"/>
    </source>
</evidence>
<dbReference type="AlphaFoldDB" id="A0A423P4A1"/>
<dbReference type="Proteomes" id="UP000283619">
    <property type="component" value="Unassembled WGS sequence"/>
</dbReference>
<proteinExistence type="predicted"/>
<evidence type="ECO:0000313" key="1">
    <source>
        <dbReference type="EMBL" id="ROO08061.1"/>
    </source>
</evidence>
<evidence type="ECO:0008006" key="3">
    <source>
        <dbReference type="Google" id="ProtNLM"/>
    </source>
</evidence>
<dbReference type="InterPro" id="IPR013431">
    <property type="entry name" value="Delta_60_rpt"/>
</dbReference>